<evidence type="ECO:0000313" key="2">
    <source>
        <dbReference type="EMBL" id="KAK3914124.1"/>
    </source>
</evidence>
<organism evidence="2 3">
    <name type="scientific">Frankliniella fusca</name>
    <dbReference type="NCBI Taxonomy" id="407009"/>
    <lineage>
        <taxon>Eukaryota</taxon>
        <taxon>Metazoa</taxon>
        <taxon>Ecdysozoa</taxon>
        <taxon>Arthropoda</taxon>
        <taxon>Hexapoda</taxon>
        <taxon>Insecta</taxon>
        <taxon>Pterygota</taxon>
        <taxon>Neoptera</taxon>
        <taxon>Paraneoptera</taxon>
        <taxon>Thysanoptera</taxon>
        <taxon>Terebrantia</taxon>
        <taxon>Thripoidea</taxon>
        <taxon>Thripidae</taxon>
        <taxon>Frankliniella</taxon>
    </lineage>
</organism>
<protein>
    <submittedName>
        <fullName evidence="2">Katanin-interacting protein</fullName>
    </submittedName>
</protein>
<proteinExistence type="predicted"/>
<comment type="caution">
    <text evidence="2">The sequence shown here is derived from an EMBL/GenBank/DDBJ whole genome shotgun (WGS) entry which is preliminary data.</text>
</comment>
<reference evidence="2" key="1">
    <citation type="submission" date="2021-07" db="EMBL/GenBank/DDBJ databases">
        <authorList>
            <person name="Catto M.A."/>
            <person name="Jacobson A."/>
            <person name="Kennedy G."/>
            <person name="Labadie P."/>
            <person name="Hunt B.G."/>
            <person name="Srinivasan R."/>
        </authorList>
    </citation>
    <scope>NUCLEOTIDE SEQUENCE</scope>
    <source>
        <strain evidence="2">PL_HMW_Pooled</strain>
        <tissue evidence="2">Head</tissue>
    </source>
</reference>
<gene>
    <name evidence="2" type="ORF">KUF71_023537</name>
</gene>
<keyword evidence="1" id="KW-1133">Transmembrane helix</keyword>
<keyword evidence="1" id="KW-0812">Transmembrane</keyword>
<sequence length="243" mass="27081">MKTLSGLWPQYRWKSKSTSIRKNWRTLDGQYDLGHGKILDHPNRGPASGRANSPFLVDGEEVPVERAEDAERQQEEQQLAVDELVQGAPPHEQEAGEAPRGGGGHLILVAHRHTTLRQHMRRRRARRLRLAAGPVRAGPVPVTATTSPPRSSASAPLVLALVLALNLTVVNAIILVWLEDTELTSNFLMLLGPRSPVPFLPTKYTVHPKSWEHAKEISWFPSFPSKQQTSVLISCKKKRNETT</sequence>
<evidence type="ECO:0000256" key="1">
    <source>
        <dbReference type="SAM" id="Phobius"/>
    </source>
</evidence>
<name>A0AAE1H3Z4_9NEOP</name>
<dbReference type="AlphaFoldDB" id="A0AAE1H3Z4"/>
<dbReference type="Proteomes" id="UP001219518">
    <property type="component" value="Unassembled WGS sequence"/>
</dbReference>
<reference evidence="2" key="2">
    <citation type="journal article" date="2023" name="BMC Genomics">
        <title>Pest status, molecular evolution, and epigenetic factors derived from the genome assembly of Frankliniella fusca, a thysanopteran phytovirus vector.</title>
        <authorList>
            <person name="Catto M.A."/>
            <person name="Labadie P.E."/>
            <person name="Jacobson A.L."/>
            <person name="Kennedy G.G."/>
            <person name="Srinivasan R."/>
            <person name="Hunt B.G."/>
        </authorList>
    </citation>
    <scope>NUCLEOTIDE SEQUENCE</scope>
    <source>
        <strain evidence="2">PL_HMW_Pooled</strain>
    </source>
</reference>
<evidence type="ECO:0000313" key="3">
    <source>
        <dbReference type="Proteomes" id="UP001219518"/>
    </source>
</evidence>
<keyword evidence="3" id="KW-1185">Reference proteome</keyword>
<dbReference type="EMBL" id="JAHWGI010000352">
    <property type="protein sequence ID" value="KAK3914124.1"/>
    <property type="molecule type" value="Genomic_DNA"/>
</dbReference>
<accession>A0AAE1H3Z4</accession>
<feature type="transmembrane region" description="Helical" evidence="1">
    <location>
        <begin position="157"/>
        <end position="178"/>
    </location>
</feature>
<keyword evidence="1" id="KW-0472">Membrane</keyword>